<comment type="caution">
    <text evidence="2">The sequence shown here is derived from an EMBL/GenBank/DDBJ whole genome shotgun (WGS) entry which is preliminary data.</text>
</comment>
<accession>A0A7X2IU88</accession>
<feature type="compositionally biased region" description="Low complexity" evidence="1">
    <location>
        <begin position="59"/>
        <end position="68"/>
    </location>
</feature>
<feature type="compositionally biased region" description="Polar residues" evidence="1">
    <location>
        <begin position="28"/>
        <end position="44"/>
    </location>
</feature>
<reference evidence="2 3" key="1">
    <citation type="submission" date="2019-11" db="EMBL/GenBank/DDBJ databases">
        <title>Novel species isolated from a subtropical stream in China.</title>
        <authorList>
            <person name="Lu H."/>
        </authorList>
    </citation>
    <scope>NUCLEOTIDE SEQUENCE [LARGE SCALE GENOMIC DNA]</scope>
    <source>
        <strain evidence="2 3">FT92W</strain>
    </source>
</reference>
<protein>
    <submittedName>
        <fullName evidence="2">Uncharacterized protein</fullName>
    </submittedName>
</protein>
<evidence type="ECO:0000256" key="1">
    <source>
        <dbReference type="SAM" id="MobiDB-lite"/>
    </source>
</evidence>
<dbReference type="RefSeq" id="WP_154381133.1">
    <property type="nucleotide sequence ID" value="NZ_WKJJ01000026.1"/>
</dbReference>
<evidence type="ECO:0000313" key="3">
    <source>
        <dbReference type="Proteomes" id="UP000446768"/>
    </source>
</evidence>
<evidence type="ECO:0000313" key="2">
    <source>
        <dbReference type="EMBL" id="MRV76024.1"/>
    </source>
</evidence>
<feature type="region of interest" description="Disordered" evidence="1">
    <location>
        <begin position="1"/>
        <end position="76"/>
    </location>
</feature>
<dbReference type="AlphaFoldDB" id="A0A7X2IU88"/>
<proteinExistence type="predicted"/>
<name>A0A7X2IU88_9BURK</name>
<organism evidence="2 3">
    <name type="scientific">Pseudoduganella rivuli</name>
    <dbReference type="NCBI Taxonomy" id="2666085"/>
    <lineage>
        <taxon>Bacteria</taxon>
        <taxon>Pseudomonadati</taxon>
        <taxon>Pseudomonadota</taxon>
        <taxon>Betaproteobacteria</taxon>
        <taxon>Burkholderiales</taxon>
        <taxon>Oxalobacteraceae</taxon>
        <taxon>Telluria group</taxon>
        <taxon>Pseudoduganella</taxon>
    </lineage>
</organism>
<sequence>MMTLKTRKKHKNQSKETQDCPRLDAHLSRQSSRQDNTSIQQGNLSGAGSDGGGDEYAISGDSRPSRGSRQGGSGNY</sequence>
<feature type="compositionally biased region" description="Basic and acidic residues" evidence="1">
    <location>
        <begin position="13"/>
        <end position="27"/>
    </location>
</feature>
<dbReference type="EMBL" id="WKJJ01000026">
    <property type="protein sequence ID" value="MRV76024.1"/>
    <property type="molecule type" value="Genomic_DNA"/>
</dbReference>
<gene>
    <name evidence="2" type="ORF">GJ700_30350</name>
</gene>
<feature type="compositionally biased region" description="Basic residues" evidence="1">
    <location>
        <begin position="1"/>
        <end position="12"/>
    </location>
</feature>
<dbReference type="Proteomes" id="UP000446768">
    <property type="component" value="Unassembled WGS sequence"/>
</dbReference>
<keyword evidence="3" id="KW-1185">Reference proteome</keyword>